<accession>A0ABQ7FX21</accession>
<gene>
    <name evidence="2" type="ORF">DUNSADRAFT_1921</name>
</gene>
<keyword evidence="3" id="KW-1185">Reference proteome</keyword>
<evidence type="ECO:0000313" key="2">
    <source>
        <dbReference type="EMBL" id="KAF5826842.1"/>
    </source>
</evidence>
<dbReference type="Proteomes" id="UP000815325">
    <property type="component" value="Unassembled WGS sequence"/>
</dbReference>
<organism evidence="2 3">
    <name type="scientific">Dunaliella salina</name>
    <name type="common">Green alga</name>
    <name type="synonym">Protococcus salinus</name>
    <dbReference type="NCBI Taxonomy" id="3046"/>
    <lineage>
        <taxon>Eukaryota</taxon>
        <taxon>Viridiplantae</taxon>
        <taxon>Chlorophyta</taxon>
        <taxon>core chlorophytes</taxon>
        <taxon>Chlorophyceae</taxon>
        <taxon>CS clade</taxon>
        <taxon>Chlamydomonadales</taxon>
        <taxon>Dunaliellaceae</taxon>
        <taxon>Dunaliella</taxon>
    </lineage>
</organism>
<evidence type="ECO:0000256" key="1">
    <source>
        <dbReference type="SAM" id="MobiDB-lite"/>
    </source>
</evidence>
<proteinExistence type="predicted"/>
<sequence>MLQPSLVQLAKTFLSCSHPLLTSQQLLLGWPSYPHKKLSSLPLISSTKAPSLRQWTRQRMRMPKCRPMPETDTCVHHT</sequence>
<name>A0ABQ7FX21_DUNSA</name>
<feature type="compositionally biased region" description="Basic and acidic residues" evidence="1">
    <location>
        <begin position="67"/>
        <end position="78"/>
    </location>
</feature>
<reference evidence="2" key="1">
    <citation type="submission" date="2017-08" db="EMBL/GenBank/DDBJ databases">
        <authorList>
            <person name="Polle J.E."/>
            <person name="Barry K."/>
            <person name="Cushman J."/>
            <person name="Schmutz J."/>
            <person name="Tran D."/>
            <person name="Hathwaick L.T."/>
            <person name="Yim W.C."/>
            <person name="Jenkins J."/>
            <person name="Mckie-Krisberg Z.M."/>
            <person name="Prochnik S."/>
            <person name="Lindquist E."/>
            <person name="Dockter R.B."/>
            <person name="Adam C."/>
            <person name="Molina H."/>
            <person name="Bunkerborg J."/>
            <person name="Jin E."/>
            <person name="Buchheim M."/>
            <person name="Magnuson J."/>
        </authorList>
    </citation>
    <scope>NUCLEOTIDE SEQUENCE</scope>
    <source>
        <strain evidence="2">CCAP 19/18</strain>
    </source>
</reference>
<feature type="region of interest" description="Disordered" evidence="1">
    <location>
        <begin position="55"/>
        <end position="78"/>
    </location>
</feature>
<comment type="caution">
    <text evidence="2">The sequence shown here is derived from an EMBL/GenBank/DDBJ whole genome shotgun (WGS) entry which is preliminary data.</text>
</comment>
<protein>
    <submittedName>
        <fullName evidence="2">Uncharacterized protein</fullName>
    </submittedName>
</protein>
<dbReference type="EMBL" id="MU070685">
    <property type="protein sequence ID" value="KAF5826842.1"/>
    <property type="molecule type" value="Genomic_DNA"/>
</dbReference>
<evidence type="ECO:0000313" key="3">
    <source>
        <dbReference type="Proteomes" id="UP000815325"/>
    </source>
</evidence>